<dbReference type="InterPro" id="IPR050250">
    <property type="entry name" value="Macrolide_Exporter_MacB"/>
</dbReference>
<protein>
    <submittedName>
        <fullName evidence="9">ABC transporter ATP-binding protein</fullName>
    </submittedName>
</protein>
<evidence type="ECO:0000256" key="4">
    <source>
        <dbReference type="ARBA" id="ARBA00022989"/>
    </source>
</evidence>
<proteinExistence type="predicted"/>
<name>A0AAX1I8V7_STEMA</name>
<feature type="transmembrane region" description="Helical" evidence="6">
    <location>
        <begin position="309"/>
        <end position="334"/>
    </location>
</feature>
<dbReference type="PANTHER" id="PTHR30572">
    <property type="entry name" value="MEMBRANE COMPONENT OF TRANSPORTER-RELATED"/>
    <property type="match status" value="1"/>
</dbReference>
<keyword evidence="3 6" id="KW-0812">Transmembrane</keyword>
<dbReference type="Pfam" id="PF02687">
    <property type="entry name" value="FtsX"/>
    <property type="match status" value="1"/>
</dbReference>
<dbReference type="GO" id="GO:0022857">
    <property type="term" value="F:transmembrane transporter activity"/>
    <property type="evidence" value="ECO:0007669"/>
    <property type="project" value="TreeGrafter"/>
</dbReference>
<feature type="transmembrane region" description="Helical" evidence="6">
    <location>
        <begin position="400"/>
        <end position="421"/>
    </location>
</feature>
<feature type="domain" description="MacB-like periplasmic core" evidence="8">
    <location>
        <begin position="20"/>
        <end position="223"/>
    </location>
</feature>
<dbReference type="InterPro" id="IPR003838">
    <property type="entry name" value="ABC3_permease_C"/>
</dbReference>
<dbReference type="EMBL" id="CP060025">
    <property type="protein sequence ID" value="QNG76368.1"/>
    <property type="molecule type" value="Genomic_DNA"/>
</dbReference>
<feature type="transmembrane region" description="Helical" evidence="6">
    <location>
        <begin position="354"/>
        <end position="380"/>
    </location>
</feature>
<dbReference type="GO" id="GO:0005524">
    <property type="term" value="F:ATP binding"/>
    <property type="evidence" value="ECO:0007669"/>
    <property type="project" value="UniProtKB-KW"/>
</dbReference>
<dbReference type="InterPro" id="IPR025857">
    <property type="entry name" value="MacB_PCD"/>
</dbReference>
<keyword evidence="2" id="KW-1003">Cell membrane</keyword>
<evidence type="ECO:0000256" key="5">
    <source>
        <dbReference type="ARBA" id="ARBA00023136"/>
    </source>
</evidence>
<evidence type="ECO:0000259" key="8">
    <source>
        <dbReference type="Pfam" id="PF12704"/>
    </source>
</evidence>
<evidence type="ECO:0000256" key="2">
    <source>
        <dbReference type="ARBA" id="ARBA00022475"/>
    </source>
</evidence>
<organism evidence="9 10">
    <name type="scientific">Stenotrophomonas maltophilia</name>
    <name type="common">Pseudomonas maltophilia</name>
    <name type="synonym">Xanthomonas maltophilia</name>
    <dbReference type="NCBI Taxonomy" id="40324"/>
    <lineage>
        <taxon>Bacteria</taxon>
        <taxon>Pseudomonadati</taxon>
        <taxon>Pseudomonadota</taxon>
        <taxon>Gammaproteobacteria</taxon>
        <taxon>Lysobacterales</taxon>
        <taxon>Lysobacteraceae</taxon>
        <taxon>Stenotrophomonas</taxon>
        <taxon>Stenotrophomonas maltophilia group</taxon>
    </lineage>
</organism>
<dbReference type="AlphaFoldDB" id="A0AAX1I8V7"/>
<evidence type="ECO:0000256" key="3">
    <source>
        <dbReference type="ARBA" id="ARBA00022692"/>
    </source>
</evidence>
<keyword evidence="9" id="KW-0547">Nucleotide-binding</keyword>
<sequence length="436" mass="47875">MLTYYLGLARTRLLETKGMTLALVLALGLGIGASVTMLTVVRAMSWDPLPGRSGQLFHPFLDPLPAGYQIKGGLDPRVAMTWPDASELLRNAPAQRQTVLAAGRLLVDPQPGAPTAFFVDGQYTNADAAAMFDMEVLQGRWWSADDDLQRSRVVVVSRTLAQRLGHGSSLVGRTLQLDGQAFRVVGVIADWVPRPRFHTDLQQEPFKGRDDVFIPLQTAVELQLRVANSMYGWSGNTPTNHMLDASTAWVQLWAEIPDPAGQQAYLHFLQSYVQDQHARGRFDRQTPPHLDGLRSYLVQRRIIPDEVRLQLALCLAFLAVCLVNMGALIFARFVRRTHEIAVRRALGARRRDIILQLCTEALMIGLLGGGVGLLVAQAGLFLVRMQPEDYASLAVIDPTMVIATPVLACIASLFAAVLPALRAASTRVAMQIKAAE</sequence>
<comment type="subcellular location">
    <subcellularLocation>
        <location evidence="1">Cell membrane</location>
        <topology evidence="1">Multi-pass membrane protein</topology>
    </subcellularLocation>
</comment>
<reference evidence="9 10" key="1">
    <citation type="submission" date="2020-08" db="EMBL/GenBank/DDBJ databases">
        <title>Phenotypic and transcriptomic analysis of seven clinical Stenotrophomonas maltophilia isolates identify a small set of shared and commonly regulated genes involved in biofilm lifestyle.</title>
        <authorList>
            <person name="Alio I."/>
            <person name="Gudzuhn M."/>
            <person name="Streit W."/>
        </authorList>
    </citation>
    <scope>NUCLEOTIDE SEQUENCE [LARGE SCALE GENOMIC DNA]</scope>
    <source>
        <strain evidence="9 10">UHH_SKK55</strain>
    </source>
</reference>
<keyword evidence="4 6" id="KW-1133">Transmembrane helix</keyword>
<dbReference type="Proteomes" id="UP000515598">
    <property type="component" value="Chromosome"/>
</dbReference>
<dbReference type="Pfam" id="PF12704">
    <property type="entry name" value="MacB_PCD"/>
    <property type="match status" value="1"/>
</dbReference>
<feature type="domain" description="ABC3 transporter permease C-terminal" evidence="7">
    <location>
        <begin position="315"/>
        <end position="425"/>
    </location>
</feature>
<evidence type="ECO:0000313" key="9">
    <source>
        <dbReference type="EMBL" id="QNG76368.1"/>
    </source>
</evidence>
<evidence type="ECO:0000256" key="1">
    <source>
        <dbReference type="ARBA" id="ARBA00004651"/>
    </source>
</evidence>
<keyword evidence="5 6" id="KW-0472">Membrane</keyword>
<evidence type="ECO:0000259" key="7">
    <source>
        <dbReference type="Pfam" id="PF02687"/>
    </source>
</evidence>
<evidence type="ECO:0000313" key="10">
    <source>
        <dbReference type="Proteomes" id="UP000515598"/>
    </source>
</evidence>
<accession>A0AAX1I8V7</accession>
<dbReference type="PANTHER" id="PTHR30572:SF18">
    <property type="entry name" value="ABC-TYPE MACROLIDE FAMILY EXPORT SYSTEM PERMEASE COMPONENT 2"/>
    <property type="match status" value="1"/>
</dbReference>
<gene>
    <name evidence="9" type="ORF">GPNADHDJ_00537</name>
</gene>
<dbReference type="GO" id="GO:0005886">
    <property type="term" value="C:plasma membrane"/>
    <property type="evidence" value="ECO:0007669"/>
    <property type="project" value="UniProtKB-SubCell"/>
</dbReference>
<keyword evidence="9" id="KW-0067">ATP-binding</keyword>
<evidence type="ECO:0000256" key="6">
    <source>
        <dbReference type="SAM" id="Phobius"/>
    </source>
</evidence>